<dbReference type="Pfam" id="PF01077">
    <property type="entry name" value="NIR_SIR"/>
    <property type="match status" value="2"/>
</dbReference>
<dbReference type="InterPro" id="IPR005117">
    <property type="entry name" value="NiRdtase/SiRdtase_haem-b_fer"/>
</dbReference>
<comment type="similarity">
    <text evidence="1">Belongs to the nitrite and sulfite reductase 4Fe-4S domain family.</text>
</comment>
<dbReference type="Gene3D" id="3.90.480.10">
    <property type="entry name" value="Sulfite Reductase Hemoprotein,Domain 2"/>
    <property type="match status" value="1"/>
</dbReference>
<dbReference type="Proteomes" id="UP000017640">
    <property type="component" value="Chromosome"/>
</dbReference>
<dbReference type="STRING" id="1335757.SPICUR_05360"/>
<dbReference type="InterPro" id="IPR051329">
    <property type="entry name" value="NIR_SIR_4Fe-4S"/>
</dbReference>
<dbReference type="GO" id="GO:0020037">
    <property type="term" value="F:heme binding"/>
    <property type="evidence" value="ECO:0007669"/>
    <property type="project" value="InterPro"/>
</dbReference>
<evidence type="ECO:0000256" key="5">
    <source>
        <dbReference type="ARBA" id="ARBA00023002"/>
    </source>
</evidence>
<dbReference type="PRINTS" id="PR00397">
    <property type="entry name" value="SIROHAEM"/>
</dbReference>
<evidence type="ECO:0000313" key="10">
    <source>
        <dbReference type="EMBL" id="AGY92047.1"/>
    </source>
</evidence>
<dbReference type="InterPro" id="IPR012798">
    <property type="entry name" value="Cbl_synth_CobG-like"/>
</dbReference>
<dbReference type="NCBIfam" id="NF007126">
    <property type="entry name" value="PRK09567.1"/>
    <property type="match status" value="1"/>
</dbReference>
<dbReference type="KEGG" id="spiu:SPICUR_05360"/>
<dbReference type="PROSITE" id="PS00365">
    <property type="entry name" value="NIR_SIR"/>
    <property type="match status" value="1"/>
</dbReference>
<proteinExistence type="inferred from homology"/>
<gene>
    <name evidence="10" type="ORF">SPICUR_05360</name>
</gene>
<feature type="domain" description="Nitrite/Sulfite reductase ferredoxin-like" evidence="9">
    <location>
        <begin position="359"/>
        <end position="425"/>
    </location>
</feature>
<evidence type="ECO:0000256" key="3">
    <source>
        <dbReference type="ARBA" id="ARBA00022617"/>
    </source>
</evidence>
<evidence type="ECO:0000259" key="8">
    <source>
        <dbReference type="Pfam" id="PF01077"/>
    </source>
</evidence>
<dbReference type="SUPFAM" id="SSF56014">
    <property type="entry name" value="Nitrite and sulphite reductase 4Fe-4S domain-like"/>
    <property type="match status" value="2"/>
</dbReference>
<keyword evidence="6" id="KW-0408">Iron</keyword>
<protein>
    <recommendedName>
        <fullName evidence="12">Ferredoxin--nitrite reductase</fullName>
    </recommendedName>
</protein>
<dbReference type="PANTHER" id="PTHR32439">
    <property type="entry name" value="FERREDOXIN--NITRITE REDUCTASE, CHLOROPLASTIC"/>
    <property type="match status" value="1"/>
</dbReference>
<sequence>MTDEQREYLKGFAFGVDARREKAGMAKLFESDADESATRVHNHPDALQLDAQERTEAAGEKLVPEEMAKRDAPPLDMWPTIRANAAEGTVPKGTEVFRYKYHGLFYTAPTQDAFMCRLRAPNGHFTGRQAIGIADVADEHAGGYAHVTTRANLQIREIHPHSTDQVLLKLQDLGIITRGAGADNVRNITGDPLAGIDPQAFFDTRPLCREMHYHLINTRALYGLPRKFNIAFNGGGLVRGVSDTNDIDFSAVIKPDGEVGFQVSIGGIPGHDDFAQATSWVVTPGQCVPVADAILRVYAGRGCRSDRKKARMKYVLDEMGNDAFMDAVLDLLAFQPDQFAPGDLRTPPYPSADAHVGIHAQDDDAHYWIGVWTPFGYCSSDQLRGLGQIADTDGDGLVRLTVWQNAMIGGIPGERLETVKAALAALGLEYDVSTFRAGMVACTGNVGCKFSNTNTKRDAGALADYLEKHLNLDYPLNIHVTGCPNSCAQHKVADIGLLGTKVEPEDEDDEPLEGYHLYVGGGVGEKRGLGEKITGPLTTDSVIPLIAEVLNVYHDNRLGPQESFRDFVGRSGTAVFTTAIE</sequence>
<keyword evidence="7" id="KW-0411">Iron-sulfur</keyword>
<dbReference type="HOGENOM" id="CLU_015667_2_3_6"/>
<dbReference type="GO" id="GO:0016491">
    <property type="term" value="F:oxidoreductase activity"/>
    <property type="evidence" value="ECO:0007669"/>
    <property type="project" value="UniProtKB-KW"/>
</dbReference>
<evidence type="ECO:0000256" key="4">
    <source>
        <dbReference type="ARBA" id="ARBA00022723"/>
    </source>
</evidence>
<dbReference type="eggNOG" id="COG0155">
    <property type="taxonomic scope" value="Bacteria"/>
</dbReference>
<evidence type="ECO:0000256" key="2">
    <source>
        <dbReference type="ARBA" id="ARBA00022485"/>
    </source>
</evidence>
<dbReference type="InterPro" id="IPR006066">
    <property type="entry name" value="NO2/SO3_Rdtase_FeS/sirohaem_BS"/>
</dbReference>
<dbReference type="InterPro" id="IPR006067">
    <property type="entry name" value="NO2/SO3_Rdtase_4Fe4S_dom"/>
</dbReference>
<dbReference type="PANTHER" id="PTHR32439:SF0">
    <property type="entry name" value="FERREDOXIN--NITRITE REDUCTASE, CHLOROPLASTIC"/>
    <property type="match status" value="1"/>
</dbReference>
<dbReference type="EMBL" id="CP005990">
    <property type="protein sequence ID" value="AGY92047.1"/>
    <property type="molecule type" value="Genomic_DNA"/>
</dbReference>
<keyword evidence="11" id="KW-1185">Reference proteome</keyword>
<feature type="domain" description="Nitrite/Sulfite reductase ferredoxin-like" evidence="9">
    <location>
        <begin position="111"/>
        <end position="171"/>
    </location>
</feature>
<dbReference type="GO" id="GO:0046872">
    <property type="term" value="F:metal ion binding"/>
    <property type="evidence" value="ECO:0007669"/>
    <property type="project" value="UniProtKB-KW"/>
</dbReference>
<dbReference type="PATRIC" id="fig|1335757.3.peg.1044"/>
<accession>U5T737</accession>
<evidence type="ECO:0008006" key="12">
    <source>
        <dbReference type="Google" id="ProtNLM"/>
    </source>
</evidence>
<feature type="domain" description="Nitrite/sulphite reductase 4Fe-4S" evidence="8">
    <location>
        <begin position="182"/>
        <end position="328"/>
    </location>
</feature>
<dbReference type="Pfam" id="PF03460">
    <property type="entry name" value="NIR_SIR_ferr"/>
    <property type="match status" value="2"/>
</dbReference>
<keyword evidence="5" id="KW-0560">Oxidoreductase</keyword>
<dbReference type="InterPro" id="IPR036136">
    <property type="entry name" value="Nit/Sulf_reduc_fer-like_dom_sf"/>
</dbReference>
<feature type="domain" description="Nitrite/sulphite reductase 4Fe-4S" evidence="8">
    <location>
        <begin position="439"/>
        <end position="580"/>
    </location>
</feature>
<organism evidence="10 11">
    <name type="scientific">Spiribacter curvatus</name>
    <dbReference type="NCBI Taxonomy" id="1335757"/>
    <lineage>
        <taxon>Bacteria</taxon>
        <taxon>Pseudomonadati</taxon>
        <taxon>Pseudomonadota</taxon>
        <taxon>Gammaproteobacteria</taxon>
        <taxon>Chromatiales</taxon>
        <taxon>Ectothiorhodospiraceae</taxon>
        <taxon>Spiribacter</taxon>
    </lineage>
</organism>
<dbReference type="Gene3D" id="3.30.413.10">
    <property type="entry name" value="Sulfite Reductase Hemoprotein, domain 1"/>
    <property type="match status" value="2"/>
</dbReference>
<keyword evidence="2" id="KW-0004">4Fe-4S</keyword>
<dbReference type="InterPro" id="IPR045854">
    <property type="entry name" value="NO2/SO3_Rdtase_4Fe4S_sf"/>
</dbReference>
<dbReference type="GO" id="GO:0051539">
    <property type="term" value="F:4 iron, 4 sulfur cluster binding"/>
    <property type="evidence" value="ECO:0007669"/>
    <property type="project" value="UniProtKB-KW"/>
</dbReference>
<evidence type="ECO:0000256" key="1">
    <source>
        <dbReference type="ARBA" id="ARBA00010429"/>
    </source>
</evidence>
<evidence type="ECO:0000313" key="11">
    <source>
        <dbReference type="Proteomes" id="UP000017640"/>
    </source>
</evidence>
<name>U5T737_9GAMM</name>
<keyword evidence="4" id="KW-0479">Metal-binding</keyword>
<evidence type="ECO:0000259" key="9">
    <source>
        <dbReference type="Pfam" id="PF03460"/>
    </source>
</evidence>
<dbReference type="SUPFAM" id="SSF55124">
    <property type="entry name" value="Nitrite/Sulfite reductase N-terminal domain-like"/>
    <property type="match status" value="2"/>
</dbReference>
<dbReference type="AlphaFoldDB" id="U5T737"/>
<reference evidence="10 11" key="1">
    <citation type="journal article" date="2013" name="BMC Genomics">
        <title>Genomes of "Spiribacter", a streamlined, successful halophilic bacterium.</title>
        <authorList>
            <person name="Lopez-Perez M."/>
            <person name="Ghai R."/>
            <person name="Leon M.J."/>
            <person name="Rodriguez-Olmos A."/>
            <person name="Copa-Patino J.L."/>
            <person name="Soliveri J."/>
            <person name="Sanchez-Porro C."/>
            <person name="Ventosa A."/>
            <person name="Rodriguez-Valera F."/>
        </authorList>
    </citation>
    <scope>NUCLEOTIDE SEQUENCE [LARGE SCALE GENOMIC DNA]</scope>
    <source>
        <strain evidence="10 11">UAH-SP71</strain>
    </source>
</reference>
<evidence type="ECO:0000256" key="6">
    <source>
        <dbReference type="ARBA" id="ARBA00023004"/>
    </source>
</evidence>
<keyword evidence="3" id="KW-0349">Heme</keyword>
<dbReference type="NCBIfam" id="TIGR02435">
    <property type="entry name" value="CobG"/>
    <property type="match status" value="1"/>
</dbReference>
<evidence type="ECO:0000256" key="7">
    <source>
        <dbReference type="ARBA" id="ARBA00023014"/>
    </source>
</evidence>